<reference evidence="2" key="1">
    <citation type="journal article" date="2012" name="Proc. Natl. Acad. Sci. U.S.A.">
        <title>Antigenic diversity is generated by distinct evolutionary mechanisms in African trypanosome species.</title>
        <authorList>
            <person name="Jackson A.P."/>
            <person name="Berry A."/>
            <person name="Aslett M."/>
            <person name="Allison H.C."/>
            <person name="Burton P."/>
            <person name="Vavrova-Anderson J."/>
            <person name="Brown R."/>
            <person name="Browne H."/>
            <person name="Corton N."/>
            <person name="Hauser H."/>
            <person name="Gamble J."/>
            <person name="Gilderthorp R."/>
            <person name="Marcello L."/>
            <person name="McQuillan J."/>
            <person name="Otto T.D."/>
            <person name="Quail M.A."/>
            <person name="Sanders M.J."/>
            <person name="van Tonder A."/>
            <person name="Ginger M.L."/>
            <person name="Field M.C."/>
            <person name="Barry J.D."/>
            <person name="Hertz-Fowler C."/>
            <person name="Berriman M."/>
        </authorList>
    </citation>
    <scope>NUCLEOTIDE SEQUENCE</scope>
    <source>
        <strain evidence="2">Y486</strain>
    </source>
</reference>
<feature type="compositionally biased region" description="Low complexity" evidence="1">
    <location>
        <begin position="147"/>
        <end position="162"/>
    </location>
</feature>
<proteinExistence type="predicted"/>
<evidence type="ECO:0000256" key="1">
    <source>
        <dbReference type="SAM" id="MobiDB-lite"/>
    </source>
</evidence>
<dbReference type="EMBL" id="HE573027">
    <property type="protein sequence ID" value="CCC53034.1"/>
    <property type="molecule type" value="Genomic_DNA"/>
</dbReference>
<protein>
    <submittedName>
        <fullName evidence="2">Uncharacterized protein</fullName>
    </submittedName>
</protein>
<dbReference type="AlphaFoldDB" id="G0UB47"/>
<feature type="region of interest" description="Disordered" evidence="1">
    <location>
        <begin position="147"/>
        <end position="169"/>
    </location>
</feature>
<organism evidence="2">
    <name type="scientific">Trypanosoma vivax (strain Y486)</name>
    <dbReference type="NCBI Taxonomy" id="1055687"/>
    <lineage>
        <taxon>Eukaryota</taxon>
        <taxon>Discoba</taxon>
        <taxon>Euglenozoa</taxon>
        <taxon>Kinetoplastea</taxon>
        <taxon>Metakinetoplastina</taxon>
        <taxon>Trypanosomatida</taxon>
        <taxon>Trypanosomatidae</taxon>
        <taxon>Trypanosoma</taxon>
        <taxon>Duttonella</taxon>
    </lineage>
</organism>
<accession>G0UB47</accession>
<sequence>MGPHIQPLAQKESPCRSRRAVFERTRRMHAGTLNLFAVDEEAPPPAPVRETPRAHHNYESHDTREFSWPHLRRGGHKRREETPRGIHQVQNAAGKVQNIQVVGITDAYKDPSTMTPRRTGLRCLSRNSSICMSDILSYAGASECDGNSVRGSSSVPGSRCSSSGGGGRLRRHVEFTPQERFVQAVRDHAQRRRGGVTEFYVNLARGRVARRTLPTPSPFPSEWRLETGPVTHTLTLESCWDQLVSLTGIKITIEDLAQLLWDMEASHDENGTVLDEEQLRMRRVPYRDFSVAFGDNPVNNRLARMKI</sequence>
<evidence type="ECO:0000313" key="2">
    <source>
        <dbReference type="EMBL" id="CCC53034.1"/>
    </source>
</evidence>
<gene>
    <name evidence="2" type="ORF">TVY486_1105180</name>
</gene>
<dbReference type="VEuPathDB" id="TriTrypDB:TvY486_1105180"/>
<name>G0UB47_TRYVY</name>